<organism evidence="4">
    <name type="scientific">Vitrella brassicaformis</name>
    <dbReference type="NCBI Taxonomy" id="1169539"/>
    <lineage>
        <taxon>Eukaryota</taxon>
        <taxon>Sar</taxon>
        <taxon>Alveolata</taxon>
        <taxon>Colpodellida</taxon>
        <taxon>Vitrellaceae</taxon>
        <taxon>Vitrella</taxon>
    </lineage>
</organism>
<dbReference type="InterPro" id="IPR057479">
    <property type="entry name" value="PRP28/DDX23-like_helical"/>
</dbReference>
<sequence length="308" mass="36635">MEKRKDVGEEGNDAKRMRMDGPKPPAAKVTFKTKKQREHLALQQKQEAEEADRLKAEKREAIRHEFLLSEELQREKERQLRMKERERARGRMEEERRGKEENAPRRQIEKRTAVGQHGGDGDRSEMRTRQQEAELAQIKEHYLGTRRAEKKVQKPSERFRNTFSDKWDLSEDTNRNDSNPIYQERREPQLLFGRGLRAGIDVREQRRQSNFYDELSKRRARQSGEHIFKEESRNMYRADKKREEMNDRDWKIFREEQGIIIRGGRVPAPMRTWAESLLPCELLEAIGRVSAIDCVLAVELHYEVRLPS</sequence>
<gene>
    <name evidence="4" type="ORF">VBRA1451_LOCUS11828</name>
</gene>
<feature type="region of interest" description="Disordered" evidence="2">
    <location>
        <begin position="147"/>
        <end position="186"/>
    </location>
</feature>
<feature type="compositionally biased region" description="Basic and acidic residues" evidence="2">
    <location>
        <begin position="46"/>
        <end position="55"/>
    </location>
</feature>
<dbReference type="EMBL" id="HBGB01020488">
    <property type="protein sequence ID" value="CAD9056762.1"/>
    <property type="molecule type" value="Transcribed_RNA"/>
</dbReference>
<name>A0A7S1P1V2_9ALVE</name>
<dbReference type="AlphaFoldDB" id="A0A7S1P1V2"/>
<feature type="region of interest" description="Disordered" evidence="2">
    <location>
        <begin position="1"/>
        <end position="55"/>
    </location>
</feature>
<dbReference type="GO" id="GO:0003724">
    <property type="term" value="F:RNA helicase activity"/>
    <property type="evidence" value="ECO:0007669"/>
    <property type="project" value="UniProtKB-EC"/>
</dbReference>
<feature type="compositionally biased region" description="Basic and acidic residues" evidence="2">
    <location>
        <begin position="1"/>
        <end position="21"/>
    </location>
</feature>
<evidence type="ECO:0000256" key="1">
    <source>
        <dbReference type="ARBA" id="ARBA00047984"/>
    </source>
</evidence>
<comment type="catalytic activity">
    <reaction evidence="1">
        <text>ATP + H2O = ADP + phosphate + H(+)</text>
        <dbReference type="Rhea" id="RHEA:13065"/>
        <dbReference type="ChEBI" id="CHEBI:15377"/>
        <dbReference type="ChEBI" id="CHEBI:15378"/>
        <dbReference type="ChEBI" id="CHEBI:30616"/>
        <dbReference type="ChEBI" id="CHEBI:43474"/>
        <dbReference type="ChEBI" id="CHEBI:456216"/>
        <dbReference type="EC" id="3.6.4.13"/>
    </reaction>
</comment>
<proteinExistence type="predicted"/>
<feature type="compositionally biased region" description="Basic and acidic residues" evidence="2">
    <location>
        <begin position="119"/>
        <end position="132"/>
    </location>
</feature>
<feature type="domain" description="PRP28/DDX23-like helical" evidence="3">
    <location>
        <begin position="166"/>
        <end position="246"/>
    </location>
</feature>
<evidence type="ECO:0000313" key="4">
    <source>
        <dbReference type="EMBL" id="CAD9056762.1"/>
    </source>
</evidence>
<reference evidence="4" key="1">
    <citation type="submission" date="2021-01" db="EMBL/GenBank/DDBJ databases">
        <authorList>
            <person name="Corre E."/>
            <person name="Pelletier E."/>
            <person name="Niang G."/>
            <person name="Scheremetjew M."/>
            <person name="Finn R."/>
            <person name="Kale V."/>
            <person name="Holt S."/>
            <person name="Cochrane G."/>
            <person name="Meng A."/>
            <person name="Brown T."/>
            <person name="Cohen L."/>
        </authorList>
    </citation>
    <scope>NUCLEOTIDE SEQUENCE</scope>
    <source>
        <strain evidence="4">CCMP3346</strain>
    </source>
</reference>
<feature type="region of interest" description="Disordered" evidence="2">
    <location>
        <begin position="68"/>
        <end position="132"/>
    </location>
</feature>
<evidence type="ECO:0000256" key="2">
    <source>
        <dbReference type="SAM" id="MobiDB-lite"/>
    </source>
</evidence>
<dbReference type="Pfam" id="PF25430">
    <property type="entry name" value="DDX23"/>
    <property type="match status" value="1"/>
</dbReference>
<evidence type="ECO:0000259" key="3">
    <source>
        <dbReference type="Pfam" id="PF25430"/>
    </source>
</evidence>
<feature type="compositionally biased region" description="Basic and acidic residues" evidence="2">
    <location>
        <begin position="68"/>
        <end position="112"/>
    </location>
</feature>
<feature type="compositionally biased region" description="Basic and acidic residues" evidence="2">
    <location>
        <begin position="147"/>
        <end position="175"/>
    </location>
</feature>
<accession>A0A7S1P1V2</accession>
<protein>
    <recommendedName>
        <fullName evidence="3">PRP28/DDX23-like helical domain-containing protein</fullName>
    </recommendedName>
</protein>